<dbReference type="AlphaFoldDB" id="A0A1T2KV98"/>
<evidence type="ECO:0000313" key="4">
    <source>
        <dbReference type="Proteomes" id="UP000190896"/>
    </source>
</evidence>
<keyword evidence="1" id="KW-1133">Transmembrane helix</keyword>
<keyword evidence="1" id="KW-0812">Transmembrane</keyword>
<proteinExistence type="predicted"/>
<keyword evidence="4" id="KW-1185">Reference proteome</keyword>
<dbReference type="Pfam" id="PF00085">
    <property type="entry name" value="Thioredoxin"/>
    <property type="match status" value="1"/>
</dbReference>
<reference evidence="3 4" key="1">
    <citation type="submission" date="2016-11" db="EMBL/GenBank/DDBJ databases">
        <title>Mixed transmission modes and dynamic genome evolution in an obligate animal-bacterial symbiosis.</title>
        <authorList>
            <person name="Russell S.L."/>
            <person name="Corbett-Detig R.B."/>
            <person name="Cavanaugh C.M."/>
        </authorList>
    </citation>
    <scope>NUCLEOTIDE SEQUENCE [LARGE SCALE GENOMIC DNA]</scope>
    <source>
        <strain evidence="3">Se-Cadez</strain>
    </source>
</reference>
<dbReference type="CDD" id="cd02947">
    <property type="entry name" value="TRX_family"/>
    <property type="match status" value="1"/>
</dbReference>
<keyword evidence="1" id="KW-0472">Membrane</keyword>
<dbReference type="OrthoDB" id="5784238at2"/>
<comment type="caution">
    <text evidence="3">The sequence shown here is derived from an EMBL/GenBank/DDBJ whole genome shotgun (WGS) entry which is preliminary data.</text>
</comment>
<dbReference type="GO" id="GO:0045454">
    <property type="term" value="P:cell redox homeostasis"/>
    <property type="evidence" value="ECO:0007669"/>
    <property type="project" value="TreeGrafter"/>
</dbReference>
<dbReference type="InterPro" id="IPR036249">
    <property type="entry name" value="Thioredoxin-like_sf"/>
</dbReference>
<name>A0A1T2KV98_9GAMM</name>
<feature type="domain" description="Thioredoxin" evidence="2">
    <location>
        <begin position="28"/>
        <end position="128"/>
    </location>
</feature>
<gene>
    <name evidence="3" type="ORF">BOW51_05815</name>
</gene>
<accession>A0A1T2KV98</accession>
<sequence length="128" mass="14291">MSWIIVGITTLFSLFLLFQLVVVWQAKKQIGRTAPDTAVTLNADDSSPTLLYFFSPQCSPCRAMTPIISEMSSNNDNVLSIDITQDMETARLYKVRATPTVVLVKDGIISTVMVGQKSRMVLENLFER</sequence>
<evidence type="ECO:0000256" key="1">
    <source>
        <dbReference type="SAM" id="Phobius"/>
    </source>
</evidence>
<protein>
    <recommendedName>
        <fullName evidence="2">Thioredoxin domain-containing protein</fullName>
    </recommendedName>
</protein>
<dbReference type="PANTHER" id="PTHR43601:SF3">
    <property type="entry name" value="THIOREDOXIN, MITOCHONDRIAL"/>
    <property type="match status" value="1"/>
</dbReference>
<organism evidence="3 4">
    <name type="scientific">Solemya velesiana gill symbiont</name>
    <dbReference type="NCBI Taxonomy" id="1918948"/>
    <lineage>
        <taxon>Bacteria</taxon>
        <taxon>Pseudomonadati</taxon>
        <taxon>Pseudomonadota</taxon>
        <taxon>Gammaproteobacteria</taxon>
        <taxon>sulfur-oxidizing symbionts</taxon>
    </lineage>
</organism>
<dbReference type="Gene3D" id="3.40.30.10">
    <property type="entry name" value="Glutaredoxin"/>
    <property type="match status" value="1"/>
</dbReference>
<dbReference type="RefSeq" id="WP_078486679.1">
    <property type="nucleotide sequence ID" value="NZ_MPRJ01000028.1"/>
</dbReference>
<dbReference type="PANTHER" id="PTHR43601">
    <property type="entry name" value="THIOREDOXIN, MITOCHONDRIAL"/>
    <property type="match status" value="1"/>
</dbReference>
<dbReference type="SUPFAM" id="SSF52833">
    <property type="entry name" value="Thioredoxin-like"/>
    <property type="match status" value="1"/>
</dbReference>
<dbReference type="PROSITE" id="PS51352">
    <property type="entry name" value="THIOREDOXIN_2"/>
    <property type="match status" value="1"/>
</dbReference>
<dbReference type="Proteomes" id="UP000190896">
    <property type="component" value="Unassembled WGS sequence"/>
</dbReference>
<evidence type="ECO:0000259" key="2">
    <source>
        <dbReference type="PROSITE" id="PS51352"/>
    </source>
</evidence>
<dbReference type="InterPro" id="IPR013766">
    <property type="entry name" value="Thioredoxin_domain"/>
</dbReference>
<dbReference type="EMBL" id="MPRJ01000028">
    <property type="protein sequence ID" value="OOZ36721.1"/>
    <property type="molecule type" value="Genomic_DNA"/>
</dbReference>
<evidence type="ECO:0000313" key="3">
    <source>
        <dbReference type="EMBL" id="OOZ36721.1"/>
    </source>
</evidence>
<feature type="transmembrane region" description="Helical" evidence="1">
    <location>
        <begin position="6"/>
        <end position="24"/>
    </location>
</feature>